<evidence type="ECO:0000256" key="1">
    <source>
        <dbReference type="ARBA" id="ARBA00005061"/>
    </source>
</evidence>
<accession>A0A081NE16</accession>
<evidence type="ECO:0000256" key="9">
    <source>
        <dbReference type="ARBA" id="ARBA00039149"/>
    </source>
</evidence>
<keyword evidence="3 11" id="KW-0479">Metal-binding</keyword>
<dbReference type="eggNOG" id="COG0603">
    <property type="taxonomic scope" value="Bacteria"/>
</dbReference>
<feature type="binding site" evidence="11">
    <location>
        <position position="203"/>
    </location>
    <ligand>
        <name>Zn(2+)</name>
        <dbReference type="ChEBI" id="CHEBI:29105"/>
    </ligand>
</feature>
<evidence type="ECO:0000256" key="11">
    <source>
        <dbReference type="HAMAP-Rule" id="MF_01633"/>
    </source>
</evidence>
<dbReference type="AlphaFoldDB" id="A0A081NE16"/>
<comment type="similarity">
    <text evidence="8 11">Belongs to the QueC family.</text>
</comment>
<comment type="cofactor">
    <cofactor evidence="11">
        <name>Zn(2+)</name>
        <dbReference type="ChEBI" id="CHEBI:29105"/>
    </cofactor>
    <text evidence="11">Binds 1 zinc ion per subunit.</text>
</comment>
<feature type="binding site" evidence="11">
    <location>
        <begin position="11"/>
        <end position="21"/>
    </location>
    <ligand>
        <name>ATP</name>
        <dbReference type="ChEBI" id="CHEBI:30616"/>
    </ligand>
</feature>
<evidence type="ECO:0000256" key="2">
    <source>
        <dbReference type="ARBA" id="ARBA00022598"/>
    </source>
</evidence>
<feature type="binding site" evidence="11">
    <location>
        <position position="200"/>
    </location>
    <ligand>
        <name>Zn(2+)</name>
        <dbReference type="ChEBI" id="CHEBI:29105"/>
    </ligand>
</feature>
<dbReference type="CDD" id="cd01995">
    <property type="entry name" value="QueC-like"/>
    <property type="match status" value="1"/>
</dbReference>
<keyword evidence="2 11" id="KW-0436">Ligase</keyword>
<dbReference type="NCBIfam" id="TIGR00364">
    <property type="entry name" value="7-cyano-7-deazaguanine synthase QueC"/>
    <property type="match status" value="1"/>
</dbReference>
<comment type="catalytic activity">
    <reaction evidence="10 11">
        <text>7-carboxy-7-carbaguanine + NH4(+) + 2 ATP = 7-cyano-7-carbaguanine + 2 AMP + 2 diphosphate + 2 H(+)</text>
        <dbReference type="Rhea" id="RHEA:27982"/>
        <dbReference type="ChEBI" id="CHEBI:15378"/>
        <dbReference type="ChEBI" id="CHEBI:28938"/>
        <dbReference type="ChEBI" id="CHEBI:30616"/>
        <dbReference type="ChEBI" id="CHEBI:33019"/>
        <dbReference type="ChEBI" id="CHEBI:45075"/>
        <dbReference type="ChEBI" id="CHEBI:61036"/>
        <dbReference type="ChEBI" id="CHEBI:456215"/>
        <dbReference type="EC" id="6.3.4.20"/>
    </reaction>
</comment>
<dbReference type="Gene3D" id="3.40.50.620">
    <property type="entry name" value="HUPs"/>
    <property type="match status" value="1"/>
</dbReference>
<evidence type="ECO:0000256" key="5">
    <source>
        <dbReference type="ARBA" id="ARBA00022785"/>
    </source>
</evidence>
<dbReference type="GO" id="GO:0008270">
    <property type="term" value="F:zinc ion binding"/>
    <property type="evidence" value="ECO:0007669"/>
    <property type="project" value="UniProtKB-UniRule"/>
</dbReference>
<dbReference type="PANTHER" id="PTHR42914">
    <property type="entry name" value="7-CYANO-7-DEAZAGUANINE SYNTHASE"/>
    <property type="match status" value="1"/>
</dbReference>
<dbReference type="GO" id="GO:0008616">
    <property type="term" value="P:tRNA queuosine(34) biosynthetic process"/>
    <property type="evidence" value="ECO:0007669"/>
    <property type="project" value="UniProtKB-UniRule"/>
</dbReference>
<dbReference type="GO" id="GO:0016879">
    <property type="term" value="F:ligase activity, forming carbon-nitrogen bonds"/>
    <property type="evidence" value="ECO:0007669"/>
    <property type="project" value="UniProtKB-UniRule"/>
</dbReference>
<evidence type="ECO:0000256" key="4">
    <source>
        <dbReference type="ARBA" id="ARBA00022741"/>
    </source>
</evidence>
<sequence>MSMTKKAVILLSGGLDSSTVLAIARGQGYECYTVSFDYGQRHRVELKASARVSKELGAKDHKTLKLDLRDLGGSALTDDEIDVPEELGEGIPVTYVPARNTVFLSLALGWAEILGARDIFIGANDVDYSGYPDCRPAYLEAFEKMANLATKAGIEGDHFHIRAPLLELTKAEIIKEGSRLGVDYGITVSCYQADGQGRACGVCDSCRYRSKGFEEAGVADPTPYIES</sequence>
<dbReference type="EMBL" id="JOKH01000004">
    <property type="protein sequence ID" value="KEQ16689.1"/>
    <property type="molecule type" value="Genomic_DNA"/>
</dbReference>
<evidence type="ECO:0000256" key="6">
    <source>
        <dbReference type="ARBA" id="ARBA00022833"/>
    </source>
</evidence>
<dbReference type="FunFam" id="3.40.50.620:FF:000131">
    <property type="entry name" value="7-cyano-7-deazaguanine synthase"/>
    <property type="match status" value="1"/>
</dbReference>
<keyword evidence="13" id="KW-1185">Reference proteome</keyword>
<dbReference type="UniPathway" id="UPA00391"/>
<evidence type="ECO:0000256" key="3">
    <source>
        <dbReference type="ARBA" id="ARBA00022723"/>
    </source>
</evidence>
<keyword evidence="5 11" id="KW-0671">Queuosine biosynthesis</keyword>
<dbReference type="GO" id="GO:0005524">
    <property type="term" value="F:ATP binding"/>
    <property type="evidence" value="ECO:0007669"/>
    <property type="project" value="UniProtKB-UniRule"/>
</dbReference>
<reference evidence="12 13" key="1">
    <citation type="submission" date="2014-06" db="EMBL/GenBank/DDBJ databases">
        <title>Whole Genome Sequences of Three Symbiotic Endozoicomonas Bacteria.</title>
        <authorList>
            <person name="Neave M.J."/>
            <person name="Apprill A."/>
            <person name="Voolstra C.R."/>
        </authorList>
    </citation>
    <scope>NUCLEOTIDE SEQUENCE [LARGE SCALE GENOMIC DNA]</scope>
    <source>
        <strain evidence="12 13">DSM 25634</strain>
    </source>
</reference>
<evidence type="ECO:0000313" key="13">
    <source>
        <dbReference type="Proteomes" id="UP000028073"/>
    </source>
</evidence>
<dbReference type="EC" id="6.3.4.20" evidence="9 11"/>
<comment type="pathway">
    <text evidence="1 11">Purine metabolism; 7-cyano-7-deazaguanine biosynthesis.</text>
</comment>
<evidence type="ECO:0000256" key="8">
    <source>
        <dbReference type="ARBA" id="ARBA00037993"/>
    </source>
</evidence>
<dbReference type="InterPro" id="IPR018317">
    <property type="entry name" value="QueC"/>
</dbReference>
<comment type="caution">
    <text evidence="12">The sequence shown here is derived from an EMBL/GenBank/DDBJ whole genome shotgun (WGS) entry which is preliminary data.</text>
</comment>
<name>A0A081NE16_9GAMM</name>
<evidence type="ECO:0000256" key="10">
    <source>
        <dbReference type="ARBA" id="ARBA00047890"/>
    </source>
</evidence>
<dbReference type="STRING" id="1137799.GZ78_18470"/>
<dbReference type="InterPro" id="IPR014729">
    <property type="entry name" value="Rossmann-like_a/b/a_fold"/>
</dbReference>
<feature type="binding site" evidence="11">
    <location>
        <position position="206"/>
    </location>
    <ligand>
        <name>Zn(2+)</name>
        <dbReference type="ChEBI" id="CHEBI:29105"/>
    </ligand>
</feature>
<keyword evidence="4 11" id="KW-0547">Nucleotide-binding</keyword>
<organism evidence="12 13">
    <name type="scientific">Endozoicomonas numazuensis</name>
    <dbReference type="NCBI Taxonomy" id="1137799"/>
    <lineage>
        <taxon>Bacteria</taxon>
        <taxon>Pseudomonadati</taxon>
        <taxon>Pseudomonadota</taxon>
        <taxon>Gammaproteobacteria</taxon>
        <taxon>Oceanospirillales</taxon>
        <taxon>Endozoicomonadaceae</taxon>
        <taxon>Endozoicomonas</taxon>
    </lineage>
</organism>
<dbReference type="PANTHER" id="PTHR42914:SF1">
    <property type="entry name" value="7-CYANO-7-DEAZAGUANINE SYNTHASE"/>
    <property type="match status" value="1"/>
</dbReference>
<protein>
    <recommendedName>
        <fullName evidence="9 11">7-cyano-7-deazaguanine synthase</fullName>
        <ecNumber evidence="9 11">6.3.4.20</ecNumber>
    </recommendedName>
    <alternativeName>
        <fullName evidence="11">7-cyano-7-carbaguanine synthase</fullName>
    </alternativeName>
    <alternativeName>
        <fullName evidence="11">PreQ(0) synthase</fullName>
    </alternativeName>
    <alternativeName>
        <fullName evidence="11">Queuosine biosynthesis protein QueC</fullName>
    </alternativeName>
</protein>
<dbReference type="SUPFAM" id="SSF52402">
    <property type="entry name" value="Adenine nucleotide alpha hydrolases-like"/>
    <property type="match status" value="1"/>
</dbReference>
<dbReference type="Proteomes" id="UP000028073">
    <property type="component" value="Unassembled WGS sequence"/>
</dbReference>
<dbReference type="PIRSF" id="PIRSF006293">
    <property type="entry name" value="ExsB"/>
    <property type="match status" value="1"/>
</dbReference>
<dbReference type="Pfam" id="PF06508">
    <property type="entry name" value="QueC"/>
    <property type="match status" value="1"/>
</dbReference>
<keyword evidence="7 11" id="KW-0067">ATP-binding</keyword>
<keyword evidence="6 11" id="KW-0862">Zinc</keyword>
<gene>
    <name evidence="11" type="primary">queC</name>
    <name evidence="12" type="ORF">GZ78_18470</name>
</gene>
<feature type="binding site" evidence="11">
    <location>
        <position position="190"/>
    </location>
    <ligand>
        <name>Zn(2+)</name>
        <dbReference type="ChEBI" id="CHEBI:29105"/>
    </ligand>
</feature>
<dbReference type="HAMAP" id="MF_01633">
    <property type="entry name" value="QueC"/>
    <property type="match status" value="1"/>
</dbReference>
<comment type="function">
    <text evidence="11">Catalyzes the ATP-dependent conversion of 7-carboxy-7-deazaguanine (CDG) to 7-cyano-7-deazaguanine (preQ(0)).</text>
</comment>
<proteinExistence type="inferred from homology"/>
<evidence type="ECO:0000256" key="7">
    <source>
        <dbReference type="ARBA" id="ARBA00022840"/>
    </source>
</evidence>
<evidence type="ECO:0000313" key="12">
    <source>
        <dbReference type="EMBL" id="KEQ16689.1"/>
    </source>
</evidence>